<accession>A0A7V4GA78</accession>
<dbReference type="EMBL" id="DSXI01000655">
    <property type="protein sequence ID" value="HGS06237.1"/>
    <property type="molecule type" value="Genomic_DNA"/>
</dbReference>
<dbReference type="InterPro" id="IPR013216">
    <property type="entry name" value="Methyltransf_11"/>
</dbReference>
<evidence type="ECO:0000313" key="2">
    <source>
        <dbReference type="EMBL" id="HGS06237.1"/>
    </source>
</evidence>
<dbReference type="Pfam" id="PF08241">
    <property type="entry name" value="Methyltransf_11"/>
    <property type="match status" value="1"/>
</dbReference>
<dbReference type="InterPro" id="IPR005651">
    <property type="entry name" value="Trm112-like"/>
</dbReference>
<proteinExistence type="predicted"/>
<dbReference type="Gene3D" id="2.20.25.10">
    <property type="match status" value="1"/>
</dbReference>
<dbReference type="PANTHER" id="PTHR45445">
    <property type="match status" value="1"/>
</dbReference>
<keyword evidence="2" id="KW-0808">Transferase</keyword>
<name>A0A7V4GA78_9BACT</name>
<protein>
    <submittedName>
        <fullName evidence="2">Methyltransferase domain-containing protein</fullName>
    </submittedName>
</protein>
<dbReference type="GO" id="GO:0032259">
    <property type="term" value="P:methylation"/>
    <property type="evidence" value="ECO:0007669"/>
    <property type="project" value="UniProtKB-KW"/>
</dbReference>
<feature type="domain" description="Methyltransferase type 11" evidence="1">
    <location>
        <begin position="112"/>
        <end position="228"/>
    </location>
</feature>
<dbReference type="Pfam" id="PF03966">
    <property type="entry name" value="Trm112p"/>
    <property type="match status" value="1"/>
</dbReference>
<reference evidence="2" key="1">
    <citation type="journal article" date="2020" name="mSystems">
        <title>Genome- and Community-Level Interaction Insights into Carbon Utilization and Element Cycling Functions of Hydrothermarchaeota in Hydrothermal Sediment.</title>
        <authorList>
            <person name="Zhou Z."/>
            <person name="Liu Y."/>
            <person name="Xu W."/>
            <person name="Pan J."/>
            <person name="Luo Z.H."/>
            <person name="Li M."/>
        </authorList>
    </citation>
    <scope>NUCLEOTIDE SEQUENCE [LARGE SCALE GENOMIC DNA]</scope>
    <source>
        <strain evidence="2">SpSt-548</strain>
    </source>
</reference>
<dbReference type="PANTHER" id="PTHR45445:SF2">
    <property type="entry name" value="METHYLTRANSFERASE TYPE 11 DOMAIN-CONTAINING PROTEIN"/>
    <property type="match status" value="1"/>
</dbReference>
<dbReference type="SUPFAM" id="SSF158997">
    <property type="entry name" value="Trm112p-like"/>
    <property type="match status" value="1"/>
</dbReference>
<gene>
    <name evidence="2" type="ORF">ENT08_10995</name>
</gene>
<dbReference type="GO" id="GO:0008757">
    <property type="term" value="F:S-adenosylmethionine-dependent methyltransferase activity"/>
    <property type="evidence" value="ECO:0007669"/>
    <property type="project" value="InterPro"/>
</dbReference>
<dbReference type="SUPFAM" id="SSF53335">
    <property type="entry name" value="S-adenosyl-L-methionine-dependent methyltransferases"/>
    <property type="match status" value="1"/>
</dbReference>
<organism evidence="2">
    <name type="scientific">Desulfobacca acetoxidans</name>
    <dbReference type="NCBI Taxonomy" id="60893"/>
    <lineage>
        <taxon>Bacteria</taxon>
        <taxon>Pseudomonadati</taxon>
        <taxon>Thermodesulfobacteriota</taxon>
        <taxon>Desulfobaccia</taxon>
        <taxon>Desulfobaccales</taxon>
        <taxon>Desulfobaccaceae</taxon>
        <taxon>Desulfobacca</taxon>
    </lineage>
</organism>
<dbReference type="InterPro" id="IPR029063">
    <property type="entry name" value="SAM-dependent_MTases_sf"/>
</dbReference>
<dbReference type="AlphaFoldDB" id="A0A7V4GA78"/>
<keyword evidence="2" id="KW-0489">Methyltransferase</keyword>
<comment type="caution">
    <text evidence="2">The sequence shown here is derived from an EMBL/GenBank/DDBJ whole genome shotgun (WGS) entry which is preliminary data.</text>
</comment>
<dbReference type="Gene3D" id="3.40.50.150">
    <property type="entry name" value="Vaccinia Virus protein VP39"/>
    <property type="match status" value="1"/>
</dbReference>
<sequence length="312" mass="34934">MHQALLDLLICPRCLPGEQPLKATLAAVEGEDILEGMLGCAHCGTHYPIQEGIAFLDPHPREGGTGDNRYETPAVVSSYLWSHYGDLWQDEFATDAYRRWAALMEPMRGLCLDTGSAVGRFTFEMAKKFDSVIGVDNSVAFIRTSRELRRKRGRQLALREEGTLTRTEALVFPEDWPTHNTEFIVGDAQALPFRAGAFAGVSSLNVVDKVPQPLTHLRELNRVAAGRGAQLLFSDPFSWSEEAAEEKEWLGGQRSGPFSGRALDHIQDLLKGQGDHLLPPWSIEKSGQVWWTIRTHANHYERIQSCLIKARR</sequence>
<evidence type="ECO:0000259" key="1">
    <source>
        <dbReference type="Pfam" id="PF08241"/>
    </source>
</evidence>